<feature type="region of interest" description="Disordered" evidence="1">
    <location>
        <begin position="293"/>
        <end position="423"/>
    </location>
</feature>
<feature type="compositionally biased region" description="Low complexity" evidence="1">
    <location>
        <begin position="363"/>
        <end position="380"/>
    </location>
</feature>
<evidence type="ECO:0000256" key="1">
    <source>
        <dbReference type="SAM" id="MobiDB-lite"/>
    </source>
</evidence>
<feature type="compositionally biased region" description="Gly residues" evidence="1">
    <location>
        <begin position="381"/>
        <end position="401"/>
    </location>
</feature>
<reference evidence="2" key="1">
    <citation type="submission" date="2024-06" db="EMBL/GenBank/DDBJ databases">
        <title>Methylostella associata gen. nov., sp. nov., a novel Ancalomicrobiaceae-affiliated facultatively methylotrophic bacteria that feed on methanotrophs of the genus Methylococcus.</title>
        <authorList>
            <person name="Saltykova V."/>
            <person name="Danilova O.V."/>
            <person name="Oshkin I.Y."/>
            <person name="Belova S.E."/>
            <person name="Pimenov N.V."/>
            <person name="Dedysh S.N."/>
        </authorList>
    </citation>
    <scope>NUCLEOTIDE SEQUENCE</scope>
    <source>
        <strain evidence="2">S20</strain>
    </source>
</reference>
<dbReference type="InterPro" id="IPR052894">
    <property type="entry name" value="AsmA-related"/>
</dbReference>
<dbReference type="KEGG" id="mflg:ABS361_02935"/>
<protein>
    <submittedName>
        <fullName evidence="2">AsmA-like C-terminal region-containing protein</fullName>
    </submittedName>
</protein>
<feature type="compositionally biased region" description="Basic and acidic residues" evidence="1">
    <location>
        <begin position="412"/>
        <end position="423"/>
    </location>
</feature>
<dbReference type="EMBL" id="CP158568">
    <property type="protein sequence ID" value="XBY46791.1"/>
    <property type="molecule type" value="Genomic_DNA"/>
</dbReference>
<dbReference type="AlphaFoldDB" id="A0AAU7XFG3"/>
<sequence>MSGAWPRLAFAELAGHAADTEVSGALGVDFAALPVAVSGRIGLGEVDLAGLAELGLGSGPFEAPLKAGEIWSGQPLGAPILGRSVRLDLDLTADRALIGPYRLDRAGLRLSTRVDEVGLEGLKAAFGPGSAAGTLRIKRASNGETTVSGDVKLAGIALEDIVWRRDGRSVATGRLDLDATFEGGGRSLAAVAAGLNGGGAVRVTAGVLRYVNPDAFRAIIVAADGGLDLKEDRVRTVFQSYLDNGQMPFDRLDAAFSMAGGVARAGEAVVESAGADARLGGVRPRALEARCRLDADGRSRQGQHGDGRAGAGRRRVLRAARPAVAAARRRAARRLPDAARLRTRGRAHRGDAGRHHGARALRPRTAPAPAGECSSRAGAAAGRGGAQGRRGAQGGGGGAQGRRGAQAPARGAEARGPDRSAGR</sequence>
<organism evidence="2">
    <name type="scientific">Methyloraptor flagellatus</name>
    <dbReference type="NCBI Taxonomy" id="3162530"/>
    <lineage>
        <taxon>Bacteria</taxon>
        <taxon>Pseudomonadati</taxon>
        <taxon>Pseudomonadota</taxon>
        <taxon>Alphaproteobacteria</taxon>
        <taxon>Hyphomicrobiales</taxon>
        <taxon>Ancalomicrobiaceae</taxon>
        <taxon>Methyloraptor</taxon>
    </lineage>
</organism>
<dbReference type="PANTHER" id="PTHR30441:SF4">
    <property type="entry name" value="PROTEIN ASMA"/>
    <property type="match status" value="1"/>
</dbReference>
<dbReference type="GO" id="GO:0005886">
    <property type="term" value="C:plasma membrane"/>
    <property type="evidence" value="ECO:0007669"/>
    <property type="project" value="TreeGrafter"/>
</dbReference>
<evidence type="ECO:0000313" key="2">
    <source>
        <dbReference type="EMBL" id="XBY46791.1"/>
    </source>
</evidence>
<accession>A0AAU7XFG3</accession>
<dbReference type="PANTHER" id="PTHR30441">
    <property type="entry name" value="DUF748 DOMAIN-CONTAINING PROTEIN"/>
    <property type="match status" value="1"/>
</dbReference>
<name>A0AAU7XFG3_9HYPH</name>
<gene>
    <name evidence="2" type="ORF">ABS361_02935</name>
</gene>
<proteinExistence type="predicted"/>
<dbReference type="GO" id="GO:0090313">
    <property type="term" value="P:regulation of protein targeting to membrane"/>
    <property type="evidence" value="ECO:0007669"/>
    <property type="project" value="TreeGrafter"/>
</dbReference>
<feature type="compositionally biased region" description="Basic and acidic residues" evidence="1">
    <location>
        <begin position="293"/>
        <end position="307"/>
    </location>
</feature>
<feature type="compositionally biased region" description="Low complexity" evidence="1">
    <location>
        <begin position="402"/>
        <end position="411"/>
    </location>
</feature>
<dbReference type="RefSeq" id="WP_407051886.1">
    <property type="nucleotide sequence ID" value="NZ_CP158568.1"/>
</dbReference>